<dbReference type="GO" id="GO:0046872">
    <property type="term" value="F:metal ion binding"/>
    <property type="evidence" value="ECO:0007669"/>
    <property type="project" value="InterPro"/>
</dbReference>
<name>A0A380T5Y4_9PSED</name>
<keyword evidence="7" id="KW-1185">Reference proteome</keyword>
<dbReference type="Pfam" id="PF13535">
    <property type="entry name" value="ATP-grasp_4"/>
    <property type="match status" value="1"/>
</dbReference>
<accession>A0A380T5Y4</accession>
<dbReference type="GO" id="GO:0005524">
    <property type="term" value="F:ATP binding"/>
    <property type="evidence" value="ECO:0007669"/>
    <property type="project" value="UniProtKB-UniRule"/>
</dbReference>
<sequence length="408" mass="45265">MNPVILFSPAKILLQHSEQEWLNVLGNNSLIYSDLSAKAALDQQFPTLSESFRLYPNFNESALVELDALAAARALGTHTVVALAEVDLLRVARIKDRLNGSRTRYEAMTLLYRDKFLMKQRLAEHGIRINPMAMVGSACEINDFIEQYGYPVVVKPRDGRGSGGVRVLRDVDGLRDYLQQQDGTTLHNLMVEKYLDAPLLNVNGLYINGNPVIISPVRSTITCLDFLDGQSLGFQMLAESNPLHAQCVKLTRSIIEQALPNLGTLLFHLEVFLDGDDLIVCEIACRLGGCCINQELTEAYGLNPRLTLIDAERGGKSASLKSLLPPRHLLGQLNVPPRTGKLIDFPASIDLPFIRYYTVTAKKGTDYSGMQMTNGEIVSAIVEGNSEKEVSDHLAQFDSWVRDTFVWA</sequence>
<dbReference type="InterPro" id="IPR013815">
    <property type="entry name" value="ATP_grasp_subdomain_1"/>
</dbReference>
<dbReference type="Gene3D" id="3.40.50.20">
    <property type="match status" value="1"/>
</dbReference>
<dbReference type="Proteomes" id="UP000255177">
    <property type="component" value="Unassembled WGS sequence"/>
</dbReference>
<evidence type="ECO:0000256" key="2">
    <source>
        <dbReference type="ARBA" id="ARBA00022741"/>
    </source>
</evidence>
<feature type="domain" description="ATP-grasp" evidence="5">
    <location>
        <begin position="119"/>
        <end position="313"/>
    </location>
</feature>
<dbReference type="InterPro" id="IPR052032">
    <property type="entry name" value="ATP-dep_AA_Ligase"/>
</dbReference>
<reference evidence="7" key="1">
    <citation type="submission" date="2018-07" db="EMBL/GenBank/DDBJ databases">
        <authorList>
            <person name="Blom J."/>
        </authorList>
    </citation>
    <scope>NUCLEOTIDE SEQUENCE [LARGE SCALE GENOMIC DNA]</scope>
    <source>
        <strain evidence="7">CCOS 864</strain>
    </source>
</reference>
<dbReference type="AlphaFoldDB" id="A0A380T5Y4"/>
<dbReference type="Gene3D" id="3.30.470.20">
    <property type="entry name" value="ATP-grasp fold, B domain"/>
    <property type="match status" value="1"/>
</dbReference>
<organism evidence="6 7">
    <name type="scientific">Pseudomonas wadenswilerensis</name>
    <dbReference type="NCBI Taxonomy" id="1785161"/>
    <lineage>
        <taxon>Bacteria</taxon>
        <taxon>Pseudomonadati</taxon>
        <taxon>Pseudomonadota</taxon>
        <taxon>Gammaproteobacteria</taxon>
        <taxon>Pseudomonadales</taxon>
        <taxon>Pseudomonadaceae</taxon>
        <taxon>Pseudomonas</taxon>
    </lineage>
</organism>
<dbReference type="InterPro" id="IPR011761">
    <property type="entry name" value="ATP-grasp"/>
</dbReference>
<keyword evidence="3 4" id="KW-0067">ATP-binding</keyword>
<dbReference type="RefSeq" id="WP_115088906.1">
    <property type="nucleotide sequence ID" value="NZ_CBCSFG010000021.1"/>
</dbReference>
<dbReference type="PANTHER" id="PTHR43585">
    <property type="entry name" value="FUMIPYRROLE BIOSYNTHESIS PROTEIN C"/>
    <property type="match status" value="1"/>
</dbReference>
<evidence type="ECO:0000256" key="3">
    <source>
        <dbReference type="ARBA" id="ARBA00022840"/>
    </source>
</evidence>
<evidence type="ECO:0000256" key="4">
    <source>
        <dbReference type="PROSITE-ProRule" id="PRU00409"/>
    </source>
</evidence>
<dbReference type="EMBL" id="UIDD01000012">
    <property type="protein sequence ID" value="SUQ65413.1"/>
    <property type="molecule type" value="Genomic_DNA"/>
</dbReference>
<protein>
    <recommendedName>
        <fullName evidence="5">ATP-grasp domain-containing protein</fullName>
    </recommendedName>
</protein>
<gene>
    <name evidence="6" type="ORF">CCOS864_04888</name>
</gene>
<evidence type="ECO:0000313" key="6">
    <source>
        <dbReference type="EMBL" id="SUQ65413.1"/>
    </source>
</evidence>
<dbReference type="Gene3D" id="3.30.1490.20">
    <property type="entry name" value="ATP-grasp fold, A domain"/>
    <property type="match status" value="1"/>
</dbReference>
<dbReference type="SUPFAM" id="SSF56059">
    <property type="entry name" value="Glutathione synthetase ATP-binding domain-like"/>
    <property type="match status" value="1"/>
</dbReference>
<dbReference type="PANTHER" id="PTHR43585:SF2">
    <property type="entry name" value="ATP-GRASP ENZYME FSQD"/>
    <property type="match status" value="1"/>
</dbReference>
<dbReference type="GO" id="GO:0016874">
    <property type="term" value="F:ligase activity"/>
    <property type="evidence" value="ECO:0007669"/>
    <property type="project" value="UniProtKB-KW"/>
</dbReference>
<evidence type="ECO:0000256" key="1">
    <source>
        <dbReference type="ARBA" id="ARBA00022598"/>
    </source>
</evidence>
<evidence type="ECO:0000313" key="7">
    <source>
        <dbReference type="Proteomes" id="UP000255177"/>
    </source>
</evidence>
<proteinExistence type="predicted"/>
<dbReference type="PROSITE" id="PS50975">
    <property type="entry name" value="ATP_GRASP"/>
    <property type="match status" value="1"/>
</dbReference>
<keyword evidence="2 4" id="KW-0547">Nucleotide-binding</keyword>
<keyword evidence="1" id="KW-0436">Ligase</keyword>
<evidence type="ECO:0000259" key="5">
    <source>
        <dbReference type="PROSITE" id="PS50975"/>
    </source>
</evidence>